<proteinExistence type="predicted"/>
<accession>A0A1B6KVG9</accession>
<protein>
    <submittedName>
        <fullName evidence="1">Uncharacterized protein</fullName>
    </submittedName>
</protein>
<reference evidence="1" key="1">
    <citation type="submission" date="2015-11" db="EMBL/GenBank/DDBJ databases">
        <title>De novo transcriptome assembly of four potential Pierce s Disease insect vectors from Arizona vineyards.</title>
        <authorList>
            <person name="Tassone E.E."/>
        </authorList>
    </citation>
    <scope>NUCLEOTIDE SEQUENCE</scope>
</reference>
<feature type="non-terminal residue" evidence="1">
    <location>
        <position position="1"/>
    </location>
</feature>
<name>A0A1B6KVG9_9HEMI</name>
<gene>
    <name evidence="1" type="ORF">g.55250</name>
</gene>
<dbReference type="AlphaFoldDB" id="A0A1B6KVG9"/>
<evidence type="ECO:0000313" key="1">
    <source>
        <dbReference type="EMBL" id="JAT15462.1"/>
    </source>
</evidence>
<organism evidence="1">
    <name type="scientific">Graphocephala atropunctata</name>
    <dbReference type="NCBI Taxonomy" id="36148"/>
    <lineage>
        <taxon>Eukaryota</taxon>
        <taxon>Metazoa</taxon>
        <taxon>Ecdysozoa</taxon>
        <taxon>Arthropoda</taxon>
        <taxon>Hexapoda</taxon>
        <taxon>Insecta</taxon>
        <taxon>Pterygota</taxon>
        <taxon>Neoptera</taxon>
        <taxon>Paraneoptera</taxon>
        <taxon>Hemiptera</taxon>
        <taxon>Auchenorrhyncha</taxon>
        <taxon>Membracoidea</taxon>
        <taxon>Cicadellidae</taxon>
        <taxon>Cicadellinae</taxon>
        <taxon>Cicadellini</taxon>
        <taxon>Graphocephala</taxon>
    </lineage>
</organism>
<dbReference type="EMBL" id="GEBQ01024515">
    <property type="protein sequence ID" value="JAT15462.1"/>
    <property type="molecule type" value="Transcribed_RNA"/>
</dbReference>
<sequence>AGLSRPSWSLRVPPFGWRPAVLARGSCCFLLLNSDNLKCELPLKILLVSCEIVSNKVFGCQRTINRFKLIGNCVKCVMRGGVRQRCIRFKNGRCNVPDEP</sequence>